<gene>
    <name evidence="2" type="ORF">BMF94_0401</name>
</gene>
<dbReference type="EMBL" id="PJQD01000005">
    <property type="protein sequence ID" value="POY76206.1"/>
    <property type="molecule type" value="Genomic_DNA"/>
</dbReference>
<feature type="domain" description="Dienelactone hydrolase" evidence="1">
    <location>
        <begin position="91"/>
        <end position="308"/>
    </location>
</feature>
<dbReference type="SUPFAM" id="SSF53474">
    <property type="entry name" value="alpha/beta-Hydrolases"/>
    <property type="match status" value="1"/>
</dbReference>
<reference evidence="2 3" key="1">
    <citation type="journal article" date="2018" name="Front. Microbiol.">
        <title>Prospects for Fungal Bioremediation of Acidic Radioactive Waste Sites: Characterization and Genome Sequence of Rhodotorula taiwanensis MD1149.</title>
        <authorList>
            <person name="Tkavc R."/>
            <person name="Matrosova V.Y."/>
            <person name="Grichenko O.E."/>
            <person name="Gostincar C."/>
            <person name="Volpe R.P."/>
            <person name="Klimenkova P."/>
            <person name="Gaidamakova E.K."/>
            <person name="Zhou C.E."/>
            <person name="Stewart B.J."/>
            <person name="Lyman M.G."/>
            <person name="Malfatti S.A."/>
            <person name="Rubinfeld B."/>
            <person name="Courtot M."/>
            <person name="Singh J."/>
            <person name="Dalgard C.L."/>
            <person name="Hamilton T."/>
            <person name="Frey K.G."/>
            <person name="Gunde-Cimerman N."/>
            <person name="Dugan L."/>
            <person name="Daly M.J."/>
        </authorList>
    </citation>
    <scope>NUCLEOTIDE SEQUENCE [LARGE SCALE GENOMIC DNA]</scope>
    <source>
        <strain evidence="2 3">MD1149</strain>
    </source>
</reference>
<dbReference type="Pfam" id="PF01738">
    <property type="entry name" value="DLH"/>
    <property type="match status" value="1"/>
</dbReference>
<accession>A0A2S5BHF3</accession>
<dbReference type="PANTHER" id="PTHR17630:SF44">
    <property type="entry name" value="PROTEIN AIM2"/>
    <property type="match status" value="1"/>
</dbReference>
<dbReference type="Proteomes" id="UP000237144">
    <property type="component" value="Unassembled WGS sequence"/>
</dbReference>
<evidence type="ECO:0000313" key="3">
    <source>
        <dbReference type="Proteomes" id="UP000237144"/>
    </source>
</evidence>
<dbReference type="PANTHER" id="PTHR17630">
    <property type="entry name" value="DIENELACTONE HYDROLASE"/>
    <property type="match status" value="1"/>
</dbReference>
<keyword evidence="3" id="KW-1185">Reference proteome</keyword>
<evidence type="ECO:0000313" key="2">
    <source>
        <dbReference type="EMBL" id="POY76206.1"/>
    </source>
</evidence>
<sequence length="309" mass="33837">MARAASFRFVDLKPNQQRPFALQLAAAIGRDTLQSLLQGSNSMSSSHAQPYSTCSACFEGSRLEGEPKGMMSYERMGGLQYYWAEGSARQRHSPRKAIVLGTDVFGLGLPNPKIMADLFASQTGLDVFVPDFFNGEYMPQSELKPPGGGGPTPAAQEWRKKYSIDAVRPGVEAFCRALKSDEIGFSRIGFVGYCYGGILAVLLASQDGPVDASVCAHPGKLDLADWERVREPLALVLAEKDHIFDEQKPQALSILDNLAENKNVPIRVYSDHPGTTHGFGCRPDLEDEAVRKAWDKAALETVAWFAEHL</sequence>
<dbReference type="Gene3D" id="3.40.50.1820">
    <property type="entry name" value="alpha/beta hydrolase"/>
    <property type="match status" value="1"/>
</dbReference>
<evidence type="ECO:0000259" key="1">
    <source>
        <dbReference type="Pfam" id="PF01738"/>
    </source>
</evidence>
<dbReference type="InterPro" id="IPR002925">
    <property type="entry name" value="Dienelactn_hydro"/>
</dbReference>
<dbReference type="InterPro" id="IPR029058">
    <property type="entry name" value="AB_hydrolase_fold"/>
</dbReference>
<dbReference type="OrthoDB" id="17560at2759"/>
<dbReference type="STRING" id="741276.A0A2S5BHF3"/>
<proteinExistence type="predicted"/>
<protein>
    <recommendedName>
        <fullName evidence="1">Dienelactone hydrolase domain-containing protein</fullName>
    </recommendedName>
</protein>
<dbReference type="AlphaFoldDB" id="A0A2S5BHF3"/>
<organism evidence="2 3">
    <name type="scientific">Rhodotorula taiwanensis</name>
    <dbReference type="NCBI Taxonomy" id="741276"/>
    <lineage>
        <taxon>Eukaryota</taxon>
        <taxon>Fungi</taxon>
        <taxon>Dikarya</taxon>
        <taxon>Basidiomycota</taxon>
        <taxon>Pucciniomycotina</taxon>
        <taxon>Microbotryomycetes</taxon>
        <taxon>Sporidiobolales</taxon>
        <taxon>Sporidiobolaceae</taxon>
        <taxon>Rhodotorula</taxon>
    </lineage>
</organism>
<comment type="caution">
    <text evidence="2">The sequence shown here is derived from an EMBL/GenBank/DDBJ whole genome shotgun (WGS) entry which is preliminary data.</text>
</comment>
<name>A0A2S5BHF3_9BASI</name>
<dbReference type="GO" id="GO:0016787">
    <property type="term" value="F:hydrolase activity"/>
    <property type="evidence" value="ECO:0007669"/>
    <property type="project" value="InterPro"/>
</dbReference>